<proteinExistence type="predicted"/>
<dbReference type="Proteomes" id="UP000324800">
    <property type="component" value="Unassembled WGS sequence"/>
</dbReference>
<feature type="non-terminal residue" evidence="1">
    <location>
        <position position="1"/>
    </location>
</feature>
<gene>
    <name evidence="1" type="ORF">EZS28_022704</name>
</gene>
<dbReference type="OrthoDB" id="7699712at2759"/>
<reference evidence="1 2" key="1">
    <citation type="submission" date="2019-03" db="EMBL/GenBank/DDBJ databases">
        <title>Single cell metagenomics reveals metabolic interactions within the superorganism composed of flagellate Streblomastix strix and complex community of Bacteroidetes bacteria on its surface.</title>
        <authorList>
            <person name="Treitli S.C."/>
            <person name="Kolisko M."/>
            <person name="Husnik F."/>
            <person name="Keeling P."/>
            <person name="Hampl V."/>
        </authorList>
    </citation>
    <scope>NUCLEOTIDE SEQUENCE [LARGE SCALE GENOMIC DNA]</scope>
    <source>
        <strain evidence="1">ST1C</strain>
    </source>
</reference>
<evidence type="ECO:0000313" key="2">
    <source>
        <dbReference type="Proteomes" id="UP000324800"/>
    </source>
</evidence>
<dbReference type="EMBL" id="SNRW01007137">
    <property type="protein sequence ID" value="KAA6381768.1"/>
    <property type="molecule type" value="Genomic_DNA"/>
</dbReference>
<name>A0A5J4VGN3_9EUKA</name>
<organism evidence="1 2">
    <name type="scientific">Streblomastix strix</name>
    <dbReference type="NCBI Taxonomy" id="222440"/>
    <lineage>
        <taxon>Eukaryota</taxon>
        <taxon>Metamonada</taxon>
        <taxon>Preaxostyla</taxon>
        <taxon>Oxymonadida</taxon>
        <taxon>Streblomastigidae</taxon>
        <taxon>Streblomastix</taxon>
    </lineage>
</organism>
<evidence type="ECO:0000313" key="1">
    <source>
        <dbReference type="EMBL" id="KAA6381768.1"/>
    </source>
</evidence>
<sequence length="183" mass="20699">KAMALLVAFSGARMTELTAIQRKDIVDSGEEITANTIIKKEIREWLQDEECRYRFEDKIWWDYDKKKELGSIGCSREPRKILDYAEMDGCYASFIVIHAMMTKLRGEGASLEEVNDFTVHALGSGIVDVFYYKPNARNIGVLILKDSERNYINTDTFSQDTTNNTTSLSAAPGIEVAVQRANL</sequence>
<comment type="caution">
    <text evidence="1">The sequence shown here is derived from an EMBL/GenBank/DDBJ whole genome shotgun (WGS) entry which is preliminary data.</text>
</comment>
<evidence type="ECO:0008006" key="3">
    <source>
        <dbReference type="Google" id="ProtNLM"/>
    </source>
</evidence>
<protein>
    <recommendedName>
        <fullName evidence="3">Tyr recombinase domain-containing protein</fullName>
    </recommendedName>
</protein>
<dbReference type="AlphaFoldDB" id="A0A5J4VGN3"/>
<accession>A0A5J4VGN3</accession>